<protein>
    <submittedName>
        <fullName evidence="1">Uncharacterized protein</fullName>
    </submittedName>
</protein>
<reference evidence="1 2" key="1">
    <citation type="submission" date="2019-09" db="EMBL/GenBank/DDBJ databases">
        <title>Whole genome sequence of Vibrio fortis.</title>
        <authorList>
            <person name="Das S.K."/>
        </authorList>
    </citation>
    <scope>NUCLEOTIDE SEQUENCE [LARGE SCALE GENOMIC DNA]</scope>
    <source>
        <strain evidence="1 2">AN60</strain>
    </source>
</reference>
<organism evidence="1 2">
    <name type="scientific">Vibrio fortis</name>
    <dbReference type="NCBI Taxonomy" id="212667"/>
    <lineage>
        <taxon>Bacteria</taxon>
        <taxon>Pseudomonadati</taxon>
        <taxon>Pseudomonadota</taxon>
        <taxon>Gammaproteobacteria</taxon>
        <taxon>Vibrionales</taxon>
        <taxon>Vibrionaceae</taxon>
        <taxon>Vibrio</taxon>
    </lineage>
</organism>
<dbReference type="RefSeq" id="WP_150873177.1">
    <property type="nucleotide sequence ID" value="NZ_VWSE01000010.1"/>
</dbReference>
<evidence type="ECO:0000313" key="1">
    <source>
        <dbReference type="EMBL" id="KAB0285476.1"/>
    </source>
</evidence>
<evidence type="ECO:0000313" key="2">
    <source>
        <dbReference type="Proteomes" id="UP000326789"/>
    </source>
</evidence>
<comment type="caution">
    <text evidence="1">The sequence shown here is derived from an EMBL/GenBank/DDBJ whole genome shotgun (WGS) entry which is preliminary data.</text>
</comment>
<dbReference type="AlphaFoldDB" id="A0A5N3QTF5"/>
<dbReference type="EMBL" id="VWSE01000010">
    <property type="protein sequence ID" value="KAB0285476.1"/>
    <property type="molecule type" value="Genomic_DNA"/>
</dbReference>
<proteinExistence type="predicted"/>
<dbReference type="Proteomes" id="UP000326789">
    <property type="component" value="Unassembled WGS sequence"/>
</dbReference>
<name>A0A5N3QTF5_9VIBR</name>
<sequence length="123" mass="14436">MYNEYEPHVLGEVCTVYFSKDNPSEYQVFPEPTDLENWYVYQTTDTRELNGKSYDPSTGGLVDTLVPRETIQALRSEAYKNEADHLYMDAQYDIRTGKKTEDEAYKPWLEKVAEIKSRFPFND</sequence>
<accession>A0A5N3QTF5</accession>
<gene>
    <name evidence="1" type="ORF">F2P58_23485</name>
</gene>